<dbReference type="PANTHER" id="PTHR36927">
    <property type="entry name" value="BLR4337 PROTEIN"/>
    <property type="match status" value="1"/>
</dbReference>
<keyword evidence="3" id="KW-0808">Transferase</keyword>
<dbReference type="OrthoDB" id="9809782at2"/>
<evidence type="ECO:0000256" key="1">
    <source>
        <dbReference type="SAM" id="Phobius"/>
    </source>
</evidence>
<feature type="transmembrane region" description="Helical" evidence="1">
    <location>
        <begin position="299"/>
        <end position="317"/>
    </location>
</feature>
<feature type="transmembrane region" description="Helical" evidence="1">
    <location>
        <begin position="84"/>
        <end position="104"/>
    </location>
</feature>
<dbReference type="Pfam" id="PF01757">
    <property type="entry name" value="Acyl_transf_3"/>
    <property type="match status" value="1"/>
</dbReference>
<dbReference type="Proteomes" id="UP000295543">
    <property type="component" value="Unassembled WGS sequence"/>
</dbReference>
<feature type="transmembrane region" description="Helical" evidence="1">
    <location>
        <begin position="329"/>
        <end position="349"/>
    </location>
</feature>
<feature type="transmembrane region" description="Helical" evidence="1">
    <location>
        <begin position="361"/>
        <end position="378"/>
    </location>
</feature>
<reference evidence="3 4" key="1">
    <citation type="submission" date="2019-03" db="EMBL/GenBank/DDBJ databases">
        <title>Luteimonas zhaokaii sp.nov., isolated from the rectal contents of Plateau pika in Yushu, Qinghai Province, China.</title>
        <authorList>
            <person name="Zhang G."/>
        </authorList>
    </citation>
    <scope>NUCLEOTIDE SEQUENCE [LARGE SCALE GENOMIC DNA]</scope>
    <source>
        <strain evidence="3 4">THG-MD21</strain>
    </source>
</reference>
<evidence type="ECO:0000259" key="2">
    <source>
        <dbReference type="Pfam" id="PF01757"/>
    </source>
</evidence>
<keyword evidence="3" id="KW-0012">Acyltransferase</keyword>
<proteinExistence type="predicted"/>
<protein>
    <submittedName>
        <fullName evidence="3">Acyltransferase</fullName>
    </submittedName>
</protein>
<comment type="caution">
    <text evidence="3">The sequence shown here is derived from an EMBL/GenBank/DDBJ whole genome shotgun (WGS) entry which is preliminary data.</text>
</comment>
<dbReference type="InterPro" id="IPR050623">
    <property type="entry name" value="Glucan_succinyl_AcylTrfase"/>
</dbReference>
<dbReference type="AlphaFoldDB" id="A0A4R5U5X7"/>
<feature type="transmembrane region" description="Helical" evidence="1">
    <location>
        <begin position="185"/>
        <end position="203"/>
    </location>
</feature>
<accession>A0A4R5U5X7</accession>
<gene>
    <name evidence="3" type="ORF">E2F49_15795</name>
</gene>
<dbReference type="EMBL" id="SMTG01000009">
    <property type="protein sequence ID" value="TDK29020.1"/>
    <property type="molecule type" value="Genomic_DNA"/>
</dbReference>
<dbReference type="RefSeq" id="WP_133394783.1">
    <property type="nucleotide sequence ID" value="NZ_SMTG01000009.1"/>
</dbReference>
<keyword evidence="4" id="KW-1185">Reference proteome</keyword>
<dbReference type="InterPro" id="IPR002656">
    <property type="entry name" value="Acyl_transf_3_dom"/>
</dbReference>
<feature type="transmembrane region" description="Helical" evidence="1">
    <location>
        <begin position="54"/>
        <end position="72"/>
    </location>
</feature>
<feature type="transmembrane region" description="Helical" evidence="1">
    <location>
        <begin position="223"/>
        <end position="242"/>
    </location>
</feature>
<evidence type="ECO:0000313" key="3">
    <source>
        <dbReference type="EMBL" id="TDK29020.1"/>
    </source>
</evidence>
<dbReference type="GO" id="GO:0016747">
    <property type="term" value="F:acyltransferase activity, transferring groups other than amino-acyl groups"/>
    <property type="evidence" value="ECO:0007669"/>
    <property type="project" value="InterPro"/>
</dbReference>
<feature type="transmembrane region" description="Helical" evidence="1">
    <location>
        <begin position="247"/>
        <end position="266"/>
    </location>
</feature>
<feature type="domain" description="Acyltransferase 3" evidence="2">
    <location>
        <begin position="5"/>
        <end position="374"/>
    </location>
</feature>
<feature type="transmembrane region" description="Helical" evidence="1">
    <location>
        <begin position="146"/>
        <end position="164"/>
    </location>
</feature>
<keyword evidence="1" id="KW-0812">Transmembrane</keyword>
<keyword evidence="1" id="KW-1133">Transmembrane helix</keyword>
<sequence>MARRHDLDTLRVFAFALLILYHVGMVYVVDWDFHIKSPTLLVWAEWPMVLVNRWRMSLLFLLSGLALGLVSARRSPMRLMVVRSWRLLLPLAFGIVAIVPVQAWCEARMLGTFDAGFGSFLLRYLQLRPWPAGTFTGAAYGFTWNHLWYLPYLWSYTMLVLLFLPLLRWSGGVRFADWLGSRGRLWLWIVPPLWMLAALLLLAPRFPSTHALVGDWFNHAQYGAAFAFGVFASDRAALWAALVRRRWVFTVAALSGAGIYMGLRVIGRLLETGAMTVDSLPAGVPLEAWKLLSTCAHALYWWTALLALLAWAAHALNRPWRGLRYASEAVYPWYILHQSLIVLAAYVLIPRGLGPVLEPLSVLAITVIGCLLIHECLIRRIGWLRPLFGLPARDSSGGPAAAPLRGDAWLTSAARMSRRPDPA</sequence>
<keyword evidence="1" id="KW-0472">Membrane</keyword>
<evidence type="ECO:0000313" key="4">
    <source>
        <dbReference type="Proteomes" id="UP000295543"/>
    </source>
</evidence>
<feature type="transmembrane region" description="Helical" evidence="1">
    <location>
        <begin position="12"/>
        <end position="34"/>
    </location>
</feature>
<name>A0A4R5U5X7_9GAMM</name>
<organism evidence="3 4">
    <name type="scientific">Luteimonas terrae</name>
    <dbReference type="NCBI Taxonomy" id="1530191"/>
    <lineage>
        <taxon>Bacteria</taxon>
        <taxon>Pseudomonadati</taxon>
        <taxon>Pseudomonadota</taxon>
        <taxon>Gammaproteobacteria</taxon>
        <taxon>Lysobacterales</taxon>
        <taxon>Lysobacteraceae</taxon>
        <taxon>Luteimonas</taxon>
    </lineage>
</organism>
<dbReference type="PANTHER" id="PTHR36927:SF3">
    <property type="entry name" value="GLUCANS BIOSYNTHESIS PROTEIN C"/>
    <property type="match status" value="1"/>
</dbReference>